<dbReference type="Gene3D" id="3.30.200.20">
    <property type="entry name" value="Phosphorylase Kinase, domain 1"/>
    <property type="match status" value="1"/>
</dbReference>
<dbReference type="InterPro" id="IPR002575">
    <property type="entry name" value="Aminoglycoside_PTrfase"/>
</dbReference>
<feature type="domain" description="Aminoglycoside phosphotransferase" evidence="1">
    <location>
        <begin position="29"/>
        <end position="259"/>
    </location>
</feature>
<dbReference type="Pfam" id="PF01636">
    <property type="entry name" value="APH"/>
    <property type="match status" value="1"/>
</dbReference>
<dbReference type="EMBL" id="JBHRYJ010000001">
    <property type="protein sequence ID" value="MFC3674722.1"/>
    <property type="molecule type" value="Genomic_DNA"/>
</dbReference>
<accession>A0ABV7VCQ1</accession>
<evidence type="ECO:0000313" key="2">
    <source>
        <dbReference type="EMBL" id="MFC3674722.1"/>
    </source>
</evidence>
<dbReference type="Proteomes" id="UP001595711">
    <property type="component" value="Unassembled WGS sequence"/>
</dbReference>
<dbReference type="SUPFAM" id="SSF56112">
    <property type="entry name" value="Protein kinase-like (PK-like)"/>
    <property type="match status" value="1"/>
</dbReference>
<evidence type="ECO:0000259" key="1">
    <source>
        <dbReference type="Pfam" id="PF01636"/>
    </source>
</evidence>
<protein>
    <submittedName>
        <fullName evidence="2">Aminoglycoside phosphotransferase family protein</fullName>
    </submittedName>
</protein>
<dbReference type="InterPro" id="IPR011009">
    <property type="entry name" value="Kinase-like_dom_sf"/>
</dbReference>
<reference evidence="3" key="1">
    <citation type="journal article" date="2019" name="Int. J. Syst. Evol. Microbiol.">
        <title>The Global Catalogue of Microorganisms (GCM) 10K type strain sequencing project: providing services to taxonomists for standard genome sequencing and annotation.</title>
        <authorList>
            <consortium name="The Broad Institute Genomics Platform"/>
            <consortium name="The Broad Institute Genome Sequencing Center for Infectious Disease"/>
            <person name="Wu L."/>
            <person name="Ma J."/>
        </authorList>
    </citation>
    <scope>NUCLEOTIDE SEQUENCE [LARGE SCALE GENOMIC DNA]</scope>
    <source>
        <strain evidence="3">KCTC 42182</strain>
    </source>
</reference>
<sequence length="343" mass="38488">MADYAAPIRDSLARDFLARAGWGGAARSRLAGDASFRKYDRLRRDGSHAVLMDAPPPQEDVRPFVRIARALAAGGYSAPRILAEDTEHGFLLLEDLGDDLYARLIANGADERPLYEAAIDFLLDLHRRPAPAGLATYDEARLIDELGLFTDWYLPALTGRDTLENITQAFRFLWAILAPEVATESPQRPRVLVLRDFHAENLIWLPGREGPARLGLLDFQDAVAGHRAYDLVSLLEDARRDVSPDLAEAMLQRYIVGSGLDEAGFRRAYAILGAQRNLRIIGIFTRLWKRDGKPHYQAFLPRMWRLVERDLAHPALADLRGWLDALVPHEQRFRPLPGLADAS</sequence>
<proteinExistence type="predicted"/>
<organism evidence="2 3">
    <name type="scientific">Ferrovibrio xuzhouensis</name>
    <dbReference type="NCBI Taxonomy" id="1576914"/>
    <lineage>
        <taxon>Bacteria</taxon>
        <taxon>Pseudomonadati</taxon>
        <taxon>Pseudomonadota</taxon>
        <taxon>Alphaproteobacteria</taxon>
        <taxon>Rhodospirillales</taxon>
        <taxon>Rhodospirillaceae</taxon>
        <taxon>Ferrovibrio</taxon>
    </lineage>
</organism>
<gene>
    <name evidence="2" type="ORF">ACFOOQ_04150</name>
</gene>
<evidence type="ECO:0000313" key="3">
    <source>
        <dbReference type="Proteomes" id="UP001595711"/>
    </source>
</evidence>
<comment type="caution">
    <text evidence="2">The sequence shown here is derived from an EMBL/GenBank/DDBJ whole genome shotgun (WGS) entry which is preliminary data.</text>
</comment>
<name>A0ABV7VCQ1_9PROT</name>
<dbReference type="RefSeq" id="WP_379722114.1">
    <property type="nucleotide sequence ID" value="NZ_JBHRYJ010000001.1"/>
</dbReference>
<keyword evidence="3" id="KW-1185">Reference proteome</keyword>
<dbReference type="Gene3D" id="3.90.1200.10">
    <property type="match status" value="1"/>
</dbReference>